<name>A0A834HKF6_RHYFE</name>
<evidence type="ECO:0000256" key="1">
    <source>
        <dbReference type="SAM" id="MobiDB-lite"/>
    </source>
</evidence>
<feature type="region of interest" description="Disordered" evidence="1">
    <location>
        <begin position="1"/>
        <end position="72"/>
    </location>
</feature>
<sequence>MRKGGEADAADNYHPVPFRDDLSDERPTDGPLFPFRHRKEHIFSPSRIHAGLGMESTYPLSGIIDGESGERH</sequence>
<organism evidence="2 3">
    <name type="scientific">Rhynchophorus ferrugineus</name>
    <name type="common">Red palm weevil</name>
    <name type="synonym">Curculio ferrugineus</name>
    <dbReference type="NCBI Taxonomy" id="354439"/>
    <lineage>
        <taxon>Eukaryota</taxon>
        <taxon>Metazoa</taxon>
        <taxon>Ecdysozoa</taxon>
        <taxon>Arthropoda</taxon>
        <taxon>Hexapoda</taxon>
        <taxon>Insecta</taxon>
        <taxon>Pterygota</taxon>
        <taxon>Neoptera</taxon>
        <taxon>Endopterygota</taxon>
        <taxon>Coleoptera</taxon>
        <taxon>Polyphaga</taxon>
        <taxon>Cucujiformia</taxon>
        <taxon>Curculionidae</taxon>
        <taxon>Dryophthorinae</taxon>
        <taxon>Rhynchophorus</taxon>
    </lineage>
</organism>
<comment type="caution">
    <text evidence="2">The sequence shown here is derived from an EMBL/GenBank/DDBJ whole genome shotgun (WGS) entry which is preliminary data.</text>
</comment>
<accession>A0A834HKF6</accession>
<feature type="compositionally biased region" description="Basic and acidic residues" evidence="1">
    <location>
        <begin position="17"/>
        <end position="28"/>
    </location>
</feature>
<gene>
    <name evidence="2" type="ORF">GWI33_003555</name>
</gene>
<dbReference type="EMBL" id="JAACXV010023148">
    <property type="protein sequence ID" value="KAF7263154.1"/>
    <property type="molecule type" value="Genomic_DNA"/>
</dbReference>
<proteinExistence type="predicted"/>
<reference evidence="2" key="1">
    <citation type="submission" date="2020-08" db="EMBL/GenBank/DDBJ databases">
        <title>Genome sequencing and assembly of the red palm weevil Rhynchophorus ferrugineus.</title>
        <authorList>
            <person name="Dias G.B."/>
            <person name="Bergman C.M."/>
            <person name="Manee M."/>
        </authorList>
    </citation>
    <scope>NUCLEOTIDE SEQUENCE</scope>
    <source>
        <strain evidence="2">AA-2017</strain>
        <tissue evidence="2">Whole larva</tissue>
    </source>
</reference>
<protein>
    <submittedName>
        <fullName evidence="2">Uncharacterized protein</fullName>
    </submittedName>
</protein>
<dbReference type="Proteomes" id="UP000625711">
    <property type="component" value="Unassembled WGS sequence"/>
</dbReference>
<keyword evidence="3" id="KW-1185">Reference proteome</keyword>
<evidence type="ECO:0000313" key="3">
    <source>
        <dbReference type="Proteomes" id="UP000625711"/>
    </source>
</evidence>
<evidence type="ECO:0000313" key="2">
    <source>
        <dbReference type="EMBL" id="KAF7263154.1"/>
    </source>
</evidence>
<dbReference type="AlphaFoldDB" id="A0A834HKF6"/>